<dbReference type="Proteomes" id="UP000836841">
    <property type="component" value="Chromosome 7"/>
</dbReference>
<dbReference type="Pfam" id="PF20160">
    <property type="entry name" value="C-JID"/>
    <property type="match status" value="1"/>
</dbReference>
<keyword evidence="1" id="KW-0433">Leucine-rich repeat</keyword>
<evidence type="ECO:0000256" key="1">
    <source>
        <dbReference type="ARBA" id="ARBA00022614"/>
    </source>
</evidence>
<feature type="region of interest" description="Disordered" evidence="3">
    <location>
        <begin position="224"/>
        <end position="254"/>
    </location>
</feature>
<evidence type="ECO:0000313" key="5">
    <source>
        <dbReference type="EMBL" id="CAH2079060.1"/>
    </source>
</evidence>
<reference evidence="5 6" key="1">
    <citation type="submission" date="2022-03" db="EMBL/GenBank/DDBJ databases">
        <authorList>
            <person name="Nunn A."/>
            <person name="Chopra R."/>
            <person name="Nunn A."/>
            <person name="Contreras Garrido A."/>
        </authorList>
    </citation>
    <scope>NUCLEOTIDE SEQUENCE [LARGE SCALE GENOMIC DNA]</scope>
</reference>
<organism evidence="5 6">
    <name type="scientific">Thlaspi arvense</name>
    <name type="common">Field penny-cress</name>
    <dbReference type="NCBI Taxonomy" id="13288"/>
    <lineage>
        <taxon>Eukaryota</taxon>
        <taxon>Viridiplantae</taxon>
        <taxon>Streptophyta</taxon>
        <taxon>Embryophyta</taxon>
        <taxon>Tracheophyta</taxon>
        <taxon>Spermatophyta</taxon>
        <taxon>Magnoliopsida</taxon>
        <taxon>eudicotyledons</taxon>
        <taxon>Gunneridae</taxon>
        <taxon>Pentapetalae</taxon>
        <taxon>rosids</taxon>
        <taxon>malvids</taxon>
        <taxon>Brassicales</taxon>
        <taxon>Brassicaceae</taxon>
        <taxon>Thlaspideae</taxon>
        <taxon>Thlaspi</taxon>
    </lineage>
</organism>
<evidence type="ECO:0000259" key="4">
    <source>
        <dbReference type="Pfam" id="PF20160"/>
    </source>
</evidence>
<keyword evidence="2" id="KW-0677">Repeat</keyword>
<gene>
    <name evidence="5" type="ORF">TAV2_LOCUS23052</name>
</gene>
<feature type="non-terminal residue" evidence="5">
    <location>
        <position position="1"/>
    </location>
</feature>
<proteinExistence type="predicted"/>
<feature type="domain" description="C-JID" evidence="4">
    <location>
        <begin position="79"/>
        <end position="219"/>
    </location>
</feature>
<evidence type="ECO:0000313" key="6">
    <source>
        <dbReference type="Proteomes" id="UP000836841"/>
    </source>
</evidence>
<dbReference type="AlphaFoldDB" id="A0AAU9T746"/>
<sequence>MRDSRLEKLWEGVKADFSDCGGITTMCDELPGPDKASSAFSNISSFSFPDLTVKFNNCFDLDRDAQELILQSDLHYAVLPGAEVPMYFTHKACGSSLSILLSESSLSNFELKACIVVRPPTHPEDRSVHVGVRWYFRGRKGVDPFGMELVSCEMDHLVMHLIRFREEEVHESPSELYNNVLQLEFYYHSYACSYDNFSLNHHSCPFLPRRIKGCGVRVMNISPSPLGRDRSPETEYCQESGESNGESDRSKKRMRMTVTTSQEPSNSLAVNSKLMTPSSELSLGVVGVSTLVSSRSKVPSPSSSFHGDDGALLSLSLSSFDSCEEKSLYFDPMIFEQQGTETPDEDPSLSP</sequence>
<accession>A0AAU9T746</accession>
<dbReference type="InterPro" id="IPR045344">
    <property type="entry name" value="C-JID"/>
</dbReference>
<dbReference type="EMBL" id="OU466863">
    <property type="protein sequence ID" value="CAH2079060.1"/>
    <property type="molecule type" value="Genomic_DNA"/>
</dbReference>
<keyword evidence="6" id="KW-1185">Reference proteome</keyword>
<evidence type="ECO:0000256" key="3">
    <source>
        <dbReference type="SAM" id="MobiDB-lite"/>
    </source>
</evidence>
<evidence type="ECO:0000256" key="2">
    <source>
        <dbReference type="ARBA" id="ARBA00022737"/>
    </source>
</evidence>
<name>A0AAU9T746_THLAR</name>
<protein>
    <recommendedName>
        <fullName evidence="4">C-JID domain-containing protein</fullName>
    </recommendedName>
</protein>